<sequence length="101" mass="11352">MFGSHEFFPGGPTSHDLNAAAGIIHVLLTNVHYNSPGFNIPQGEDWSKIYGPYLIYTSQAATGDANWEDAKTRAAQERSEWYFMNGLLIHLNTHLQMEEVI</sequence>
<gene>
    <name evidence="1" type="ORF">RHP51_08645</name>
</gene>
<dbReference type="Proteomes" id="UP001302806">
    <property type="component" value="Chromosome"/>
</dbReference>
<evidence type="ECO:0000313" key="1">
    <source>
        <dbReference type="EMBL" id="WNH10693.1"/>
    </source>
</evidence>
<accession>A0ABY9XXK3</accession>
<proteinExistence type="predicted"/>
<organism evidence="1 2">
    <name type="scientific">Thalassobellus suaedae</name>
    <dbReference type="NCBI Taxonomy" id="3074124"/>
    <lineage>
        <taxon>Bacteria</taxon>
        <taxon>Pseudomonadati</taxon>
        <taxon>Bacteroidota</taxon>
        <taxon>Flavobacteriia</taxon>
        <taxon>Flavobacteriales</taxon>
        <taxon>Flavobacteriaceae</taxon>
        <taxon>Thalassobellus</taxon>
    </lineage>
</organism>
<protein>
    <submittedName>
        <fullName evidence="1">Uncharacterized protein</fullName>
    </submittedName>
</protein>
<evidence type="ECO:0000313" key="2">
    <source>
        <dbReference type="Proteomes" id="UP001302806"/>
    </source>
</evidence>
<name>A0ABY9XXK3_9FLAO</name>
<reference evidence="1 2" key="1">
    <citation type="submission" date="2023-09" db="EMBL/GenBank/DDBJ databases">
        <title>Thalassobella suaedae gen. nov., sp. nov., a marine bacterium of the family Flavobacteriaceae isolated from a halophyte Suaeda japonica.</title>
        <authorList>
            <person name="Lee S.Y."/>
            <person name="Hwang C.Y."/>
        </authorList>
    </citation>
    <scope>NUCLEOTIDE SEQUENCE [LARGE SCALE GENOMIC DNA]</scope>
    <source>
        <strain evidence="1 2">HL-DH14</strain>
    </source>
</reference>
<dbReference type="EMBL" id="CP134537">
    <property type="protein sequence ID" value="WNH10693.1"/>
    <property type="molecule type" value="Genomic_DNA"/>
</dbReference>
<dbReference type="RefSeq" id="WP_415866929.1">
    <property type="nucleotide sequence ID" value="NZ_CP134537.1"/>
</dbReference>